<reference evidence="4" key="1">
    <citation type="journal article" date="2014" name="Proc. Natl. Acad. Sci. U.S.A.">
        <title>Extensive sampling of basidiomycete genomes demonstrates inadequacy of the white-rot/brown-rot paradigm for wood decay fungi.</title>
        <authorList>
            <person name="Riley R."/>
            <person name="Salamov A.A."/>
            <person name="Brown D.W."/>
            <person name="Nagy L.G."/>
            <person name="Floudas D."/>
            <person name="Held B.W."/>
            <person name="Levasseur A."/>
            <person name="Lombard V."/>
            <person name="Morin E."/>
            <person name="Otillar R."/>
            <person name="Lindquist E.A."/>
            <person name="Sun H."/>
            <person name="LaButti K.M."/>
            <person name="Schmutz J."/>
            <person name="Jabbour D."/>
            <person name="Luo H."/>
            <person name="Baker S.E."/>
            <person name="Pisabarro A.G."/>
            <person name="Walton J.D."/>
            <person name="Blanchette R.A."/>
            <person name="Henrissat B."/>
            <person name="Martin F."/>
            <person name="Cullen D."/>
            <person name="Hibbett D.S."/>
            <person name="Grigoriev I.V."/>
        </authorList>
    </citation>
    <scope>NUCLEOTIDE SEQUENCE [LARGE SCALE GENOMIC DNA]</scope>
    <source>
        <strain evidence="4">FD-172 SS1</strain>
    </source>
</reference>
<dbReference type="InterPro" id="IPR019434">
    <property type="entry name" value="DUF2423"/>
</dbReference>
<dbReference type="GO" id="GO:0030687">
    <property type="term" value="C:preribosome, large subunit precursor"/>
    <property type="evidence" value="ECO:0007669"/>
    <property type="project" value="TreeGrafter"/>
</dbReference>
<dbReference type="STRING" id="930990.A0A067M2K7"/>
<dbReference type="HOGENOM" id="CLU_125052_0_0_1"/>
<protein>
    <recommendedName>
        <fullName evidence="2">DUF2423 domain-containing protein</fullName>
    </recommendedName>
</protein>
<evidence type="ECO:0000256" key="1">
    <source>
        <dbReference type="SAM" id="MobiDB-lite"/>
    </source>
</evidence>
<dbReference type="PANTHER" id="PTHR28219">
    <property type="entry name" value="UPF0642 PROTEIN YBL028C"/>
    <property type="match status" value="1"/>
</dbReference>
<evidence type="ECO:0000313" key="4">
    <source>
        <dbReference type="Proteomes" id="UP000027195"/>
    </source>
</evidence>
<sequence>MAKSTRSKVKRSFRRTKRETGVFAAHDAARLQRLSAKLKSVVEKDKDGDVPILGAQTETEAGTEAGDKIDAETRASLAGDEAKADNPQASMDIDGAKTKKVSTHGPRDSRRNSWRKSKGMPTKRTGGGGRAHRRR</sequence>
<proteinExistence type="predicted"/>
<evidence type="ECO:0000259" key="2">
    <source>
        <dbReference type="Pfam" id="PF10338"/>
    </source>
</evidence>
<dbReference type="AlphaFoldDB" id="A0A067M2K7"/>
<gene>
    <name evidence="3" type="ORF">BOTBODRAFT_36630</name>
</gene>
<dbReference type="Proteomes" id="UP000027195">
    <property type="component" value="Unassembled WGS sequence"/>
</dbReference>
<dbReference type="PANTHER" id="PTHR28219:SF1">
    <property type="entry name" value="UPF0642 PROTEIN YBL028C"/>
    <property type="match status" value="1"/>
</dbReference>
<dbReference type="OrthoDB" id="4087970at2759"/>
<feature type="region of interest" description="Disordered" evidence="1">
    <location>
        <begin position="44"/>
        <end position="135"/>
    </location>
</feature>
<dbReference type="InParanoid" id="A0A067M2K7"/>
<keyword evidence="4" id="KW-1185">Reference proteome</keyword>
<name>A0A067M2K7_BOTB1</name>
<organism evidence="3 4">
    <name type="scientific">Botryobasidium botryosum (strain FD-172 SS1)</name>
    <dbReference type="NCBI Taxonomy" id="930990"/>
    <lineage>
        <taxon>Eukaryota</taxon>
        <taxon>Fungi</taxon>
        <taxon>Dikarya</taxon>
        <taxon>Basidiomycota</taxon>
        <taxon>Agaricomycotina</taxon>
        <taxon>Agaricomycetes</taxon>
        <taxon>Cantharellales</taxon>
        <taxon>Botryobasidiaceae</taxon>
        <taxon>Botryobasidium</taxon>
    </lineage>
</organism>
<dbReference type="Pfam" id="PF10338">
    <property type="entry name" value="YBL028C_N"/>
    <property type="match status" value="1"/>
</dbReference>
<evidence type="ECO:0000313" key="3">
    <source>
        <dbReference type="EMBL" id="KDQ10008.1"/>
    </source>
</evidence>
<accession>A0A067M2K7</accession>
<feature type="domain" description="DUF2423" evidence="2">
    <location>
        <begin position="1"/>
        <end position="44"/>
    </location>
</feature>
<dbReference type="EMBL" id="KL198072">
    <property type="protein sequence ID" value="KDQ10008.1"/>
    <property type="molecule type" value="Genomic_DNA"/>
</dbReference>
<dbReference type="FunCoup" id="A0A067M2K7">
    <property type="interactions" value="6"/>
</dbReference>